<feature type="transmembrane region" description="Helical" evidence="1">
    <location>
        <begin position="245"/>
        <end position="263"/>
    </location>
</feature>
<dbReference type="PANTHER" id="PTHR36840:SF1">
    <property type="entry name" value="BLL5714 PROTEIN"/>
    <property type="match status" value="1"/>
</dbReference>
<name>A0A3M2LTM1_9ACTN</name>
<dbReference type="OrthoDB" id="7698234at2"/>
<dbReference type="PANTHER" id="PTHR36840">
    <property type="entry name" value="BLL5714 PROTEIN"/>
    <property type="match status" value="1"/>
</dbReference>
<proteinExistence type="predicted"/>
<dbReference type="AlphaFoldDB" id="A0A3M2LTM1"/>
<organism evidence="2 3">
    <name type="scientific">Actinomadura harenae</name>
    <dbReference type="NCBI Taxonomy" id="2483351"/>
    <lineage>
        <taxon>Bacteria</taxon>
        <taxon>Bacillati</taxon>
        <taxon>Actinomycetota</taxon>
        <taxon>Actinomycetes</taxon>
        <taxon>Streptosporangiales</taxon>
        <taxon>Thermomonosporaceae</taxon>
        <taxon>Actinomadura</taxon>
    </lineage>
</organism>
<gene>
    <name evidence="2" type="ORF">EBO15_29905</name>
</gene>
<evidence type="ECO:0000256" key="1">
    <source>
        <dbReference type="SAM" id="Phobius"/>
    </source>
</evidence>
<feature type="transmembrane region" description="Helical" evidence="1">
    <location>
        <begin position="283"/>
        <end position="304"/>
    </location>
</feature>
<dbReference type="Pfam" id="PF06772">
    <property type="entry name" value="LtrA"/>
    <property type="match status" value="1"/>
</dbReference>
<sequence length="395" mass="42721">MTDRPVIVGRPWRRRMQARDPAERHRVASSLELFFDLCFVVAVGADAARLEHSLAEGHVLGGVVAFLVIFAAINWSWLNYAWFASAYDTDDTFFRLATMVVMAGALVLSAGVPRAFDHQDLRVLAAGYAIMRLGLESQRLRAAGGDPSHRTTMLRFVTGEGACAIFWLVIAFTAPKDWQPWLIVAGIVAELLVPPWAEAAGRTTWHPHHITERYGLLTIIVLGETVLSSTYAVRDALSGDASFHLYTIAAGGLITVFGMWWVYFSMSSAGLLTNLRKAIAWGYGHYVIYASGAAVGAGIAVNAAHVTHEAHISSTTAGLALTIPVFCYLLVVWWLLVRPHGADAPYAWGMPLIGVLAVASSWTGNAVALTGVLMALLILLSIWAHGTKGPQPSTS</sequence>
<feature type="transmembrane region" description="Helical" evidence="1">
    <location>
        <begin position="348"/>
        <end position="380"/>
    </location>
</feature>
<evidence type="ECO:0000313" key="2">
    <source>
        <dbReference type="EMBL" id="RMI39395.1"/>
    </source>
</evidence>
<comment type="caution">
    <text evidence="2">The sequence shown here is derived from an EMBL/GenBank/DDBJ whole genome shotgun (WGS) entry which is preliminary data.</text>
</comment>
<dbReference type="InterPro" id="IPR010640">
    <property type="entry name" value="Low_temperature_requirement_A"/>
</dbReference>
<dbReference type="RefSeq" id="WP_122197806.1">
    <property type="nucleotide sequence ID" value="NZ_JBHSKC010000043.1"/>
</dbReference>
<keyword evidence="1" id="KW-1133">Transmembrane helix</keyword>
<dbReference type="Proteomes" id="UP000282674">
    <property type="component" value="Unassembled WGS sequence"/>
</dbReference>
<keyword evidence="1" id="KW-0812">Transmembrane</keyword>
<dbReference type="EMBL" id="RFFG01000068">
    <property type="protein sequence ID" value="RMI39395.1"/>
    <property type="molecule type" value="Genomic_DNA"/>
</dbReference>
<keyword evidence="1" id="KW-0472">Membrane</keyword>
<feature type="transmembrane region" description="Helical" evidence="1">
    <location>
        <begin position="316"/>
        <end position="336"/>
    </location>
</feature>
<reference evidence="2 3" key="1">
    <citation type="submission" date="2018-10" db="EMBL/GenBank/DDBJ databases">
        <title>Isolation from soil.</title>
        <authorList>
            <person name="Hu J."/>
        </authorList>
    </citation>
    <scope>NUCLEOTIDE SEQUENCE [LARGE SCALE GENOMIC DNA]</scope>
    <source>
        <strain evidence="2 3">NEAU-Ht49</strain>
    </source>
</reference>
<evidence type="ECO:0000313" key="3">
    <source>
        <dbReference type="Proteomes" id="UP000282674"/>
    </source>
</evidence>
<accession>A0A3M2LTM1</accession>
<feature type="transmembrane region" description="Helical" evidence="1">
    <location>
        <begin position="93"/>
        <end position="112"/>
    </location>
</feature>
<protein>
    <submittedName>
        <fullName evidence="2">Low temperature requirement protein A</fullName>
    </submittedName>
</protein>
<feature type="transmembrane region" description="Helical" evidence="1">
    <location>
        <begin position="214"/>
        <end position="233"/>
    </location>
</feature>
<keyword evidence="3" id="KW-1185">Reference proteome</keyword>
<feature type="transmembrane region" description="Helical" evidence="1">
    <location>
        <begin position="156"/>
        <end position="174"/>
    </location>
</feature>
<feature type="transmembrane region" description="Helical" evidence="1">
    <location>
        <begin position="59"/>
        <end position="78"/>
    </location>
</feature>